<evidence type="ECO:0000313" key="1">
    <source>
        <dbReference type="EMBL" id="GAH76383.1"/>
    </source>
</evidence>
<reference evidence="1" key="1">
    <citation type="journal article" date="2014" name="Front. Microbiol.">
        <title>High frequency of phylogenetically diverse reductive dehalogenase-homologous genes in deep subseafloor sedimentary metagenomes.</title>
        <authorList>
            <person name="Kawai M."/>
            <person name="Futagami T."/>
            <person name="Toyoda A."/>
            <person name="Takaki Y."/>
            <person name="Nishi S."/>
            <person name="Hori S."/>
            <person name="Arai W."/>
            <person name="Tsubouchi T."/>
            <person name="Morono Y."/>
            <person name="Uchiyama I."/>
            <person name="Ito T."/>
            <person name="Fujiyama A."/>
            <person name="Inagaki F."/>
            <person name="Takami H."/>
        </authorList>
    </citation>
    <scope>NUCLEOTIDE SEQUENCE</scope>
    <source>
        <strain evidence="1">Expedition CK06-06</strain>
    </source>
</reference>
<accession>X1K2S3</accession>
<feature type="non-terminal residue" evidence="1">
    <location>
        <position position="45"/>
    </location>
</feature>
<comment type="caution">
    <text evidence="1">The sequence shown here is derived from an EMBL/GenBank/DDBJ whole genome shotgun (WGS) entry which is preliminary data.</text>
</comment>
<dbReference type="AlphaFoldDB" id="X1K2S3"/>
<organism evidence="1">
    <name type="scientific">marine sediment metagenome</name>
    <dbReference type="NCBI Taxonomy" id="412755"/>
    <lineage>
        <taxon>unclassified sequences</taxon>
        <taxon>metagenomes</taxon>
        <taxon>ecological metagenomes</taxon>
    </lineage>
</organism>
<sequence length="45" mass="5347">MNEDQEEIIKFCYSKATNELKYNISLKNLLGLDVFSKKNIRIIIR</sequence>
<protein>
    <submittedName>
        <fullName evidence="1">Uncharacterized protein</fullName>
    </submittedName>
</protein>
<name>X1K2S3_9ZZZZ</name>
<dbReference type="EMBL" id="BARU01044097">
    <property type="protein sequence ID" value="GAH76383.1"/>
    <property type="molecule type" value="Genomic_DNA"/>
</dbReference>
<proteinExistence type="predicted"/>
<gene>
    <name evidence="1" type="ORF">S03H2_67373</name>
</gene>